<keyword evidence="1" id="KW-0732">Signal</keyword>
<dbReference type="PANTHER" id="PTHR21879">
    <property type="entry name" value="FI03362P-RELATED-RELATED"/>
    <property type="match status" value="1"/>
</dbReference>
<reference evidence="2 3" key="1">
    <citation type="submission" date="2023-09" db="EMBL/GenBank/DDBJ databases">
        <title>Nesidiocoris tenuis whole genome shotgun sequence.</title>
        <authorList>
            <person name="Shibata T."/>
            <person name="Shimoda M."/>
            <person name="Kobayashi T."/>
            <person name="Uehara T."/>
        </authorList>
    </citation>
    <scope>NUCLEOTIDE SEQUENCE [LARGE SCALE GENOMIC DNA]</scope>
    <source>
        <strain evidence="2 3">Japan</strain>
    </source>
</reference>
<protein>
    <submittedName>
        <fullName evidence="2">Uncharacterized protein</fullName>
    </submittedName>
</protein>
<evidence type="ECO:0000256" key="1">
    <source>
        <dbReference type="SAM" id="SignalP"/>
    </source>
</evidence>
<evidence type="ECO:0000313" key="2">
    <source>
        <dbReference type="EMBL" id="BES96748.1"/>
    </source>
</evidence>
<feature type="signal peptide" evidence="1">
    <location>
        <begin position="1"/>
        <end position="19"/>
    </location>
</feature>
<gene>
    <name evidence="2" type="ORF">NTJ_09561</name>
</gene>
<organism evidence="2 3">
    <name type="scientific">Nesidiocoris tenuis</name>
    <dbReference type="NCBI Taxonomy" id="355587"/>
    <lineage>
        <taxon>Eukaryota</taxon>
        <taxon>Metazoa</taxon>
        <taxon>Ecdysozoa</taxon>
        <taxon>Arthropoda</taxon>
        <taxon>Hexapoda</taxon>
        <taxon>Insecta</taxon>
        <taxon>Pterygota</taxon>
        <taxon>Neoptera</taxon>
        <taxon>Paraneoptera</taxon>
        <taxon>Hemiptera</taxon>
        <taxon>Heteroptera</taxon>
        <taxon>Panheteroptera</taxon>
        <taxon>Cimicomorpha</taxon>
        <taxon>Miridae</taxon>
        <taxon>Dicyphina</taxon>
        <taxon>Nesidiocoris</taxon>
    </lineage>
</organism>
<dbReference type="EMBL" id="AP028915">
    <property type="protein sequence ID" value="BES96748.1"/>
    <property type="molecule type" value="Genomic_DNA"/>
</dbReference>
<dbReference type="Pfam" id="PF07898">
    <property type="entry name" value="DUF1676"/>
    <property type="match status" value="1"/>
</dbReference>
<dbReference type="Proteomes" id="UP001307889">
    <property type="component" value="Chromosome 7"/>
</dbReference>
<dbReference type="InterPro" id="IPR012464">
    <property type="entry name" value="DUF1676"/>
</dbReference>
<keyword evidence="3" id="KW-1185">Reference proteome</keyword>
<proteinExistence type="predicted"/>
<accession>A0ABN7AX55</accession>
<sequence length="247" mass="26550">MILKWLIAVFLIDCPLVYTLPSEHITQVLVAKCSGNNKYSMVCFKLDILRLMSLLGENTSLPLAKGISLVGTGKTKLVTEELDNGLITPRSKGQLDNFLMTAVEKYLGSLNLTVQLRDSNLLRGARSLVSDVFEGRVKKPMWILIGTIAAVAFALIATVTGQALLASILALVMSGVMMFRGALGGNFGSPAMSPSAMASGRITAYEILRPSDYAAEPPPVVHDHNHHHSALTAAIPVLYGRSDQNST</sequence>
<evidence type="ECO:0000313" key="3">
    <source>
        <dbReference type="Proteomes" id="UP001307889"/>
    </source>
</evidence>
<dbReference type="PANTHER" id="PTHR21879:SF9">
    <property type="entry name" value="OSIRIS 16"/>
    <property type="match status" value="1"/>
</dbReference>
<feature type="chain" id="PRO_5046216680" evidence="1">
    <location>
        <begin position="20"/>
        <end position="247"/>
    </location>
</feature>
<name>A0ABN7AX55_9HEMI</name>